<dbReference type="EnsemblMetazoa" id="G31443.8">
    <property type="protein sequence ID" value="G31443.8:cds"/>
    <property type="gene ID" value="G31443"/>
</dbReference>
<keyword evidence="2" id="KW-1133">Transmembrane helix</keyword>
<evidence type="ECO:0000313" key="4">
    <source>
        <dbReference type="Proteomes" id="UP000005408"/>
    </source>
</evidence>
<dbReference type="Proteomes" id="UP000005408">
    <property type="component" value="Unassembled WGS sequence"/>
</dbReference>
<dbReference type="EnsemblMetazoa" id="G31443.5">
    <property type="protein sequence ID" value="G31443.5:cds"/>
    <property type="gene ID" value="G31443"/>
</dbReference>
<feature type="compositionally biased region" description="Low complexity" evidence="1">
    <location>
        <begin position="62"/>
        <end position="75"/>
    </location>
</feature>
<evidence type="ECO:0000256" key="1">
    <source>
        <dbReference type="SAM" id="MobiDB-lite"/>
    </source>
</evidence>
<feature type="compositionally biased region" description="Polar residues" evidence="1">
    <location>
        <begin position="36"/>
        <end position="58"/>
    </location>
</feature>
<dbReference type="AlphaFoldDB" id="A0A8W8M6H5"/>
<name>A0A8W8M6H5_MAGGI</name>
<dbReference type="EnsemblMetazoa" id="G31443.9">
    <property type="protein sequence ID" value="G31443.9:cds"/>
    <property type="gene ID" value="G31443"/>
</dbReference>
<reference evidence="3" key="1">
    <citation type="submission" date="2022-08" db="UniProtKB">
        <authorList>
            <consortium name="EnsemblMetazoa"/>
        </authorList>
    </citation>
    <scope>IDENTIFICATION</scope>
    <source>
        <strain evidence="3">05x7-T-G4-1.051#20</strain>
    </source>
</reference>
<dbReference type="EnsemblMetazoa" id="G31443.6">
    <property type="protein sequence ID" value="G31443.6:cds"/>
    <property type="gene ID" value="G31443"/>
</dbReference>
<sequence>MSYNDPSKYGAPPSYEEATSGIPPTTDPSGYPVAQSGLSATTTGTSDTQPHLLSSEGTQGLPYPQYSQYPSSYPSSPYPPQSGYPINTAATYQGPTCGVGYGQYGQNQQIPSELDRRMRRRKIVFMSMFIFVVLLVIFALTRWFLT</sequence>
<dbReference type="EnsemblMetazoa" id="G31443.11">
    <property type="protein sequence ID" value="G31443.11:cds"/>
    <property type="gene ID" value="G31443"/>
</dbReference>
<keyword evidence="2" id="KW-0472">Membrane</keyword>
<accession>A0A8W8M6H5</accession>
<feature type="transmembrane region" description="Helical" evidence="2">
    <location>
        <begin position="123"/>
        <end position="145"/>
    </location>
</feature>
<organism evidence="3 4">
    <name type="scientific">Magallana gigas</name>
    <name type="common">Pacific oyster</name>
    <name type="synonym">Crassostrea gigas</name>
    <dbReference type="NCBI Taxonomy" id="29159"/>
    <lineage>
        <taxon>Eukaryota</taxon>
        <taxon>Metazoa</taxon>
        <taxon>Spiralia</taxon>
        <taxon>Lophotrochozoa</taxon>
        <taxon>Mollusca</taxon>
        <taxon>Bivalvia</taxon>
        <taxon>Autobranchia</taxon>
        <taxon>Pteriomorphia</taxon>
        <taxon>Ostreida</taxon>
        <taxon>Ostreoidea</taxon>
        <taxon>Ostreidae</taxon>
        <taxon>Magallana</taxon>
    </lineage>
</organism>
<dbReference type="EnsemblMetazoa" id="G31443.7">
    <property type="protein sequence ID" value="G31443.7:cds"/>
    <property type="gene ID" value="G31443"/>
</dbReference>
<protein>
    <submittedName>
        <fullName evidence="3">Uncharacterized protein</fullName>
    </submittedName>
</protein>
<keyword evidence="4" id="KW-1185">Reference proteome</keyword>
<dbReference type="EnsemblMetazoa" id="G31443.4">
    <property type="protein sequence ID" value="G31443.4:cds"/>
    <property type="gene ID" value="G31443"/>
</dbReference>
<feature type="region of interest" description="Disordered" evidence="1">
    <location>
        <begin position="1"/>
        <end position="89"/>
    </location>
</feature>
<keyword evidence="2" id="KW-0812">Transmembrane</keyword>
<proteinExistence type="predicted"/>
<dbReference type="OMA" id="YNDPSKY"/>
<evidence type="ECO:0000313" key="3">
    <source>
        <dbReference type="EnsemblMetazoa" id="G31443.11:cds"/>
    </source>
</evidence>
<evidence type="ECO:0000256" key="2">
    <source>
        <dbReference type="SAM" id="Phobius"/>
    </source>
</evidence>
<dbReference type="OrthoDB" id="10538390at2759"/>